<evidence type="ECO:0000313" key="2">
    <source>
        <dbReference type="EMBL" id="GAX07087.1"/>
    </source>
</evidence>
<dbReference type="InterPro" id="IPR023385">
    <property type="entry name" value="YopX-like_C"/>
</dbReference>
<name>A0A1Z5IZ82_9LACO</name>
<protein>
    <recommendedName>
        <fullName evidence="1">YopX protein domain-containing protein</fullName>
    </recommendedName>
</protein>
<reference evidence="2 3" key="1">
    <citation type="submission" date="2015-11" db="EMBL/GenBank/DDBJ databases">
        <title>Draft genome sequences of new species of the genus Lactobacillus isolated from orchardgrass silage.</title>
        <authorList>
            <person name="Tohno M."/>
            <person name="Tanizawa Y."/>
            <person name="Arita M."/>
        </authorList>
    </citation>
    <scope>NUCLEOTIDE SEQUENCE [LARGE SCALE GENOMIC DNA]</scope>
    <source>
        <strain evidence="2 3">IWT25</strain>
    </source>
</reference>
<evidence type="ECO:0000313" key="3">
    <source>
        <dbReference type="Proteomes" id="UP000198414"/>
    </source>
</evidence>
<dbReference type="Pfam" id="PF09643">
    <property type="entry name" value="YopX"/>
    <property type="match status" value="1"/>
</dbReference>
<dbReference type="Proteomes" id="UP000198414">
    <property type="component" value="Unassembled WGS sequence"/>
</dbReference>
<dbReference type="InterPro" id="IPR010024">
    <property type="entry name" value="CHP16711"/>
</dbReference>
<dbReference type="NCBIfam" id="TIGR01671">
    <property type="entry name" value="phage_TIGR01671"/>
    <property type="match status" value="1"/>
</dbReference>
<proteinExistence type="predicted"/>
<comment type="caution">
    <text evidence="2">The sequence shown here is derived from an EMBL/GenBank/DDBJ whole genome shotgun (WGS) entry which is preliminary data.</text>
</comment>
<sequence>MRPIKFRAWAKRNEVYIRNIQDAYDGIGPHDPFDCFGDALDNDDYVVEQYTGMTDLYGTDIYEGDIIKVQETLDNGRLVCLSAVANVYFDGDDGQWRCDGGFTGPLSEHANTASGSFINSMSDDYMPNRCEVIGNIHENSELLEADK</sequence>
<organism evidence="2 3">
    <name type="scientific">Secundilactobacillus pentosiphilus</name>
    <dbReference type="NCBI Taxonomy" id="1714682"/>
    <lineage>
        <taxon>Bacteria</taxon>
        <taxon>Bacillati</taxon>
        <taxon>Bacillota</taxon>
        <taxon>Bacilli</taxon>
        <taxon>Lactobacillales</taxon>
        <taxon>Lactobacillaceae</taxon>
        <taxon>Secundilactobacillus</taxon>
    </lineage>
</organism>
<dbReference type="RefSeq" id="WP_089121984.1">
    <property type="nucleotide sequence ID" value="NZ_BCMI01000035.1"/>
</dbReference>
<dbReference type="SUPFAM" id="SSF159006">
    <property type="entry name" value="YopX-like"/>
    <property type="match status" value="1"/>
</dbReference>
<dbReference type="AlphaFoldDB" id="A0A1Z5IZ82"/>
<gene>
    <name evidence="2" type="ORF">IWT25_02435</name>
</gene>
<dbReference type="InterPro" id="IPR019096">
    <property type="entry name" value="YopX_protein"/>
</dbReference>
<evidence type="ECO:0000259" key="1">
    <source>
        <dbReference type="Pfam" id="PF09643"/>
    </source>
</evidence>
<dbReference type="Gene3D" id="2.30.30.290">
    <property type="entry name" value="YopX-like domains"/>
    <property type="match status" value="1"/>
</dbReference>
<feature type="domain" description="YopX protein" evidence="1">
    <location>
        <begin position="5"/>
        <end position="144"/>
    </location>
</feature>
<dbReference type="EMBL" id="BCMI01000035">
    <property type="protein sequence ID" value="GAX07087.1"/>
    <property type="molecule type" value="Genomic_DNA"/>
</dbReference>
<accession>A0A1Z5IZ82</accession>